<gene>
    <name evidence="1" type="ORF">DPMN_143178</name>
</gene>
<dbReference type="AlphaFoldDB" id="A0A9D4JP35"/>
<evidence type="ECO:0000313" key="2">
    <source>
        <dbReference type="Proteomes" id="UP000828390"/>
    </source>
</evidence>
<keyword evidence="2" id="KW-1185">Reference proteome</keyword>
<dbReference type="Proteomes" id="UP000828390">
    <property type="component" value="Unassembled WGS sequence"/>
</dbReference>
<reference evidence="1" key="2">
    <citation type="submission" date="2020-11" db="EMBL/GenBank/DDBJ databases">
        <authorList>
            <person name="McCartney M.A."/>
            <person name="Auch B."/>
            <person name="Kono T."/>
            <person name="Mallez S."/>
            <person name="Becker A."/>
            <person name="Gohl D.M."/>
            <person name="Silverstein K.A.T."/>
            <person name="Koren S."/>
            <person name="Bechman K.B."/>
            <person name="Herman A."/>
            <person name="Abrahante J.E."/>
            <person name="Garbe J."/>
        </authorList>
    </citation>
    <scope>NUCLEOTIDE SEQUENCE</scope>
    <source>
        <strain evidence="1">Duluth1</strain>
        <tissue evidence="1">Whole animal</tissue>
    </source>
</reference>
<protein>
    <submittedName>
        <fullName evidence="1">Uncharacterized protein</fullName>
    </submittedName>
</protein>
<name>A0A9D4JP35_DREPO</name>
<comment type="caution">
    <text evidence="1">The sequence shown here is derived from an EMBL/GenBank/DDBJ whole genome shotgun (WGS) entry which is preliminary data.</text>
</comment>
<sequence>MYGHGPAQLKPACALALLARGYAIKSPKYVVVFPEYPPHYAYPDKIAWMRRLAWSFVR</sequence>
<organism evidence="1 2">
    <name type="scientific">Dreissena polymorpha</name>
    <name type="common">Zebra mussel</name>
    <name type="synonym">Mytilus polymorpha</name>
    <dbReference type="NCBI Taxonomy" id="45954"/>
    <lineage>
        <taxon>Eukaryota</taxon>
        <taxon>Metazoa</taxon>
        <taxon>Spiralia</taxon>
        <taxon>Lophotrochozoa</taxon>
        <taxon>Mollusca</taxon>
        <taxon>Bivalvia</taxon>
        <taxon>Autobranchia</taxon>
        <taxon>Heteroconchia</taxon>
        <taxon>Euheterodonta</taxon>
        <taxon>Imparidentia</taxon>
        <taxon>Neoheterodontei</taxon>
        <taxon>Myida</taxon>
        <taxon>Dreissenoidea</taxon>
        <taxon>Dreissenidae</taxon>
        <taxon>Dreissena</taxon>
    </lineage>
</organism>
<dbReference type="EMBL" id="JAIWYP010000006">
    <property type="protein sequence ID" value="KAH3814672.1"/>
    <property type="molecule type" value="Genomic_DNA"/>
</dbReference>
<reference evidence="1" key="1">
    <citation type="journal article" date="2019" name="bioRxiv">
        <title>The Genome of the Zebra Mussel, Dreissena polymorpha: A Resource for Invasive Species Research.</title>
        <authorList>
            <person name="McCartney M.A."/>
            <person name="Auch B."/>
            <person name="Kono T."/>
            <person name="Mallez S."/>
            <person name="Zhang Y."/>
            <person name="Obille A."/>
            <person name="Becker A."/>
            <person name="Abrahante J.E."/>
            <person name="Garbe J."/>
            <person name="Badalamenti J.P."/>
            <person name="Herman A."/>
            <person name="Mangelson H."/>
            <person name="Liachko I."/>
            <person name="Sullivan S."/>
            <person name="Sone E.D."/>
            <person name="Koren S."/>
            <person name="Silverstein K.A.T."/>
            <person name="Beckman K.B."/>
            <person name="Gohl D.M."/>
        </authorList>
    </citation>
    <scope>NUCLEOTIDE SEQUENCE</scope>
    <source>
        <strain evidence="1">Duluth1</strain>
        <tissue evidence="1">Whole animal</tissue>
    </source>
</reference>
<evidence type="ECO:0000313" key="1">
    <source>
        <dbReference type="EMBL" id="KAH3814672.1"/>
    </source>
</evidence>
<proteinExistence type="predicted"/>
<accession>A0A9D4JP35</accession>